<accession>A0A4Y2F8U5</accession>
<keyword evidence="3" id="KW-1185">Reference proteome</keyword>
<evidence type="ECO:0000313" key="3">
    <source>
        <dbReference type="Proteomes" id="UP000499080"/>
    </source>
</evidence>
<comment type="caution">
    <text evidence="2">The sequence shown here is derived from an EMBL/GenBank/DDBJ whole genome shotgun (WGS) entry which is preliminary data.</text>
</comment>
<name>A0A4Y2F8U5_ARAVE</name>
<dbReference type="Proteomes" id="UP000499080">
    <property type="component" value="Unassembled WGS sequence"/>
</dbReference>
<evidence type="ECO:0000313" key="2">
    <source>
        <dbReference type="EMBL" id="GBM36044.1"/>
    </source>
</evidence>
<protein>
    <submittedName>
        <fullName evidence="2">Uncharacterized protein</fullName>
    </submittedName>
</protein>
<dbReference type="AlphaFoldDB" id="A0A4Y2F8U5"/>
<proteinExistence type="predicted"/>
<evidence type="ECO:0000256" key="1">
    <source>
        <dbReference type="SAM" id="MobiDB-lite"/>
    </source>
</evidence>
<gene>
    <name evidence="2" type="ORF">AVEN_274447_1</name>
</gene>
<reference evidence="2 3" key="1">
    <citation type="journal article" date="2019" name="Sci. Rep.">
        <title>Orb-weaving spider Araneus ventricosus genome elucidates the spidroin gene catalogue.</title>
        <authorList>
            <person name="Kono N."/>
            <person name="Nakamura H."/>
            <person name="Ohtoshi R."/>
            <person name="Moran D.A.P."/>
            <person name="Shinohara A."/>
            <person name="Yoshida Y."/>
            <person name="Fujiwara M."/>
            <person name="Mori M."/>
            <person name="Tomita M."/>
            <person name="Arakawa K."/>
        </authorList>
    </citation>
    <scope>NUCLEOTIDE SEQUENCE [LARGE SCALE GENOMIC DNA]</scope>
</reference>
<dbReference type="EMBL" id="BGPR01000801">
    <property type="protein sequence ID" value="GBM36044.1"/>
    <property type="molecule type" value="Genomic_DNA"/>
</dbReference>
<organism evidence="2 3">
    <name type="scientific">Araneus ventricosus</name>
    <name type="common">Orbweaver spider</name>
    <name type="synonym">Epeira ventricosa</name>
    <dbReference type="NCBI Taxonomy" id="182803"/>
    <lineage>
        <taxon>Eukaryota</taxon>
        <taxon>Metazoa</taxon>
        <taxon>Ecdysozoa</taxon>
        <taxon>Arthropoda</taxon>
        <taxon>Chelicerata</taxon>
        <taxon>Arachnida</taxon>
        <taxon>Araneae</taxon>
        <taxon>Araneomorphae</taxon>
        <taxon>Entelegynae</taxon>
        <taxon>Araneoidea</taxon>
        <taxon>Araneidae</taxon>
        <taxon>Araneus</taxon>
    </lineage>
</organism>
<feature type="region of interest" description="Disordered" evidence="1">
    <location>
        <begin position="39"/>
        <end position="60"/>
    </location>
</feature>
<sequence>MLYNIVQHVVLPGTSFLEDTAELKQAIHIPSQMEFFGRLEGKSNRQGQKPMKFGTNEMDRNSETMEFKLTQNPKLHAPIPIGDPDTRLAAHQRICLD</sequence>